<dbReference type="Proteomes" id="UP000509702">
    <property type="component" value="Plasmid unnamed3"/>
</dbReference>
<dbReference type="RefSeq" id="WP_149198906.1">
    <property type="nucleotide sequence ID" value="NZ_BSOV01000043.1"/>
</dbReference>
<name>A0A6N1AFV9_9PROT</name>
<dbReference type="KEGG" id="aoz:HUE56_06265"/>
<sequence length="164" mass="18496">MSNFLETLVAEWYEFSGYFVRRNVLVGRRPNGGHDCELDVVAYHPGERRLVHIEPSMDTDSWARREERYAKKFAAGRRHIPQLFAGIDLPDDIEQVALLVYGSTANRKPLGSGRIVPMAEFMAEVRAMLAGRAIERAAVPEGFPTLRALQFAAHYWNVAPLPVS</sequence>
<accession>A0A6N1AFV9</accession>
<geneLocation type="plasmid" evidence="1 2">
    <name>unnamed3</name>
</geneLocation>
<dbReference type="AlphaFoldDB" id="A0A6N1AFV9"/>
<dbReference type="EMBL" id="CP054617">
    <property type="protein sequence ID" value="QKS50119.1"/>
    <property type="molecule type" value="Genomic_DNA"/>
</dbReference>
<dbReference type="OrthoDB" id="8479975at2"/>
<evidence type="ECO:0000313" key="2">
    <source>
        <dbReference type="Proteomes" id="UP000509702"/>
    </source>
</evidence>
<reference evidence="1 2" key="1">
    <citation type="submission" date="2020-06" db="EMBL/GenBank/DDBJ databases">
        <title>Complete genome of Azosprillum oryzae KACC14407.</title>
        <authorList>
            <person name="Kim M."/>
            <person name="Park Y.-J."/>
            <person name="Shin J.-H."/>
        </authorList>
    </citation>
    <scope>NUCLEOTIDE SEQUENCE [LARGE SCALE GENOMIC DNA]</scope>
    <source>
        <strain evidence="1 2">KACC 14407</strain>
        <plasmid evidence="1 2">unnamed3</plasmid>
    </source>
</reference>
<keyword evidence="2" id="KW-1185">Reference proteome</keyword>
<gene>
    <name evidence="1" type="ORF">HUE56_06265</name>
</gene>
<organism evidence="1 2">
    <name type="scientific">Azospirillum oryzae</name>
    <dbReference type="NCBI Taxonomy" id="286727"/>
    <lineage>
        <taxon>Bacteria</taxon>
        <taxon>Pseudomonadati</taxon>
        <taxon>Pseudomonadota</taxon>
        <taxon>Alphaproteobacteria</taxon>
        <taxon>Rhodospirillales</taxon>
        <taxon>Azospirillaceae</taxon>
        <taxon>Azospirillum</taxon>
    </lineage>
</organism>
<proteinExistence type="predicted"/>
<protein>
    <submittedName>
        <fullName evidence="1">Uncharacterized protein</fullName>
    </submittedName>
</protein>
<evidence type="ECO:0000313" key="1">
    <source>
        <dbReference type="EMBL" id="QKS50119.1"/>
    </source>
</evidence>
<keyword evidence="1" id="KW-0614">Plasmid</keyword>